<evidence type="ECO:0000313" key="5">
    <source>
        <dbReference type="EMBL" id="PQA61031.1"/>
    </source>
</evidence>
<dbReference type="GO" id="GO:0005975">
    <property type="term" value="P:carbohydrate metabolic process"/>
    <property type="evidence" value="ECO:0007669"/>
    <property type="project" value="InterPro"/>
</dbReference>
<dbReference type="Proteomes" id="UP000239590">
    <property type="component" value="Unassembled WGS sequence"/>
</dbReference>
<name>A0A2S7ITI2_9BACT</name>
<comment type="caution">
    <text evidence="5">The sequence shown here is derived from an EMBL/GenBank/DDBJ whole genome shotgun (WGS) entry which is preliminary data.</text>
</comment>
<sequence>MLQEVQQEFRRIFQYWETHDVDPRGGFYGRVDAQNRPDPAADKSIVLNARILWSFSNAYRVTKNPAYRTLADRAFAYIQQYFMDAKHGGVYWSVQADGTPRVTTKQLYGQGFALYGLSEYYRATKQVEALTAAQQLFRTLVERAYDPKNGGFIEAFHQDWSNTDEYILSKGELRKSMNTHLHLIEPFTNLYRIWPDASVQKHVRSMLEHDFMQHIIDPTTYHMRLFFTEDWQVRSSEVSYGHDIEASWLLYETAEVLNDKALLAKTKELSLKMATVTLEGLNPDGALTYEYNPETGHRNEDRSWWVLSEQLVGYYNAYQLSGKQHFLEKARKSWEFIKTYLLDTKNGEWYEKTDAAHHPSLKADKINAWKCPYHNSRACYEIMHRIQPK</sequence>
<dbReference type="HAMAP" id="MF_00929">
    <property type="entry name" value="Cellobiose_2_epim"/>
    <property type="match status" value="1"/>
</dbReference>
<dbReference type="EC" id="5.1.3.11" evidence="4"/>
<dbReference type="InterPro" id="IPR028584">
    <property type="entry name" value="Cellobiose_2_epim"/>
</dbReference>
<dbReference type="InterPro" id="IPR008928">
    <property type="entry name" value="6-hairpin_glycosidase_sf"/>
</dbReference>
<dbReference type="OrthoDB" id="5141876at2"/>
<protein>
    <recommendedName>
        <fullName evidence="4">Cellobiose 2-epimerase</fullName>
        <shortName evidence="4">CE</shortName>
        <ecNumber evidence="4">5.1.3.11</ecNumber>
    </recommendedName>
</protein>
<comment type="catalytic activity">
    <reaction evidence="1 4">
        <text>D-cellobiose = beta-D-glucosyl-(1-&gt;4)-D-mannopyranose</text>
        <dbReference type="Rhea" id="RHEA:23384"/>
        <dbReference type="ChEBI" id="CHEBI:17057"/>
        <dbReference type="ChEBI" id="CHEBI:47931"/>
        <dbReference type="EC" id="5.1.3.11"/>
    </reaction>
</comment>
<accession>A0A2S7ITI2</accession>
<dbReference type="GO" id="GO:0047736">
    <property type="term" value="F:cellobiose epimerase activity"/>
    <property type="evidence" value="ECO:0007669"/>
    <property type="project" value="UniProtKB-UniRule"/>
</dbReference>
<dbReference type="EMBL" id="PTRA01000001">
    <property type="protein sequence ID" value="PQA61031.1"/>
    <property type="molecule type" value="Genomic_DNA"/>
</dbReference>
<evidence type="ECO:0000313" key="6">
    <source>
        <dbReference type="Proteomes" id="UP000239590"/>
    </source>
</evidence>
<dbReference type="SUPFAM" id="SSF48208">
    <property type="entry name" value="Six-hairpin glycosidases"/>
    <property type="match status" value="1"/>
</dbReference>
<dbReference type="InterPro" id="IPR012341">
    <property type="entry name" value="6hp_glycosidase-like_sf"/>
</dbReference>
<dbReference type="AlphaFoldDB" id="A0A2S7ITI2"/>
<keyword evidence="3 4" id="KW-0413">Isomerase</keyword>
<gene>
    <name evidence="5" type="ORF">C5O19_07465</name>
</gene>
<comment type="similarity">
    <text evidence="4">Belongs to the cellobiose 2-epimerase family.</text>
</comment>
<evidence type="ECO:0000256" key="3">
    <source>
        <dbReference type="ARBA" id="ARBA00023235"/>
    </source>
</evidence>
<comment type="function">
    <text evidence="4">Catalyzes the reversible epimerization of cellobiose to 4-O-beta-D-glucopyranosyl-D-mannose (Glc-Man).</text>
</comment>
<dbReference type="Gene3D" id="1.50.10.10">
    <property type="match status" value="1"/>
</dbReference>
<dbReference type="PANTHER" id="PTHR15108">
    <property type="entry name" value="N-ACYLGLUCOSAMINE-2-EPIMERASE"/>
    <property type="match status" value="1"/>
</dbReference>
<dbReference type="InterPro" id="IPR010819">
    <property type="entry name" value="AGE/CE"/>
</dbReference>
<keyword evidence="6" id="KW-1185">Reference proteome</keyword>
<evidence type="ECO:0000256" key="2">
    <source>
        <dbReference type="ARBA" id="ARBA00008558"/>
    </source>
</evidence>
<evidence type="ECO:0000256" key="4">
    <source>
        <dbReference type="HAMAP-Rule" id="MF_00929"/>
    </source>
</evidence>
<comment type="similarity">
    <text evidence="2">Belongs to the N-acylglucosamine 2-epimerase family.</text>
</comment>
<reference evidence="6" key="1">
    <citation type="submission" date="2018-02" db="EMBL/GenBank/DDBJ databases">
        <title>Genome sequencing of Solimonas sp. HR-BB.</title>
        <authorList>
            <person name="Lee Y."/>
            <person name="Jeon C.O."/>
        </authorList>
    </citation>
    <scope>NUCLEOTIDE SEQUENCE [LARGE SCALE GENOMIC DNA]</scope>
    <source>
        <strain evidence="6">HR-U</strain>
    </source>
</reference>
<organism evidence="5 6">
    <name type="scientific">Siphonobacter curvatus</name>
    <dbReference type="NCBI Taxonomy" id="2094562"/>
    <lineage>
        <taxon>Bacteria</taxon>
        <taxon>Pseudomonadati</taxon>
        <taxon>Bacteroidota</taxon>
        <taxon>Cytophagia</taxon>
        <taxon>Cytophagales</taxon>
        <taxon>Cytophagaceae</taxon>
        <taxon>Siphonobacter</taxon>
    </lineage>
</organism>
<proteinExistence type="inferred from homology"/>
<evidence type="ECO:0000256" key="1">
    <source>
        <dbReference type="ARBA" id="ARBA00001470"/>
    </source>
</evidence>
<dbReference type="Pfam" id="PF07221">
    <property type="entry name" value="GlcNAc_2-epim"/>
    <property type="match status" value="1"/>
</dbReference>